<keyword evidence="2" id="KW-1185">Reference proteome</keyword>
<proteinExistence type="predicted"/>
<dbReference type="AlphaFoldDB" id="A0AAD8C439"/>
<evidence type="ECO:0000313" key="2">
    <source>
        <dbReference type="Proteomes" id="UP001233172"/>
    </source>
</evidence>
<accession>A0AAD8C439</accession>
<comment type="caution">
    <text evidence="1">The sequence shown here is derived from an EMBL/GenBank/DDBJ whole genome shotgun (WGS) entry which is preliminary data.</text>
</comment>
<dbReference type="EMBL" id="JASAOG010000012">
    <property type="protein sequence ID" value="KAK0065845.1"/>
    <property type="molecule type" value="Genomic_DNA"/>
</dbReference>
<gene>
    <name evidence="1" type="ORF">Bpfe_004642</name>
</gene>
<dbReference type="Proteomes" id="UP001233172">
    <property type="component" value="Unassembled WGS sequence"/>
</dbReference>
<sequence>MNRIFTWSVHTRTEPCSLAQPTTKQHADLYPLTCFILHASFGIEDINVTAHNQDLVTMERIHPLYKYNARGWVHNVENRQNWPYHWALIESERVDTTLNPQRSLSASELQIREMPHRYVNGIENRSYAWYTYRDGVGRILVRQSTVTTPHSGPVTHTNAMRECQGRDGAYLCL</sequence>
<reference evidence="1" key="2">
    <citation type="submission" date="2023-04" db="EMBL/GenBank/DDBJ databases">
        <authorList>
            <person name="Bu L."/>
            <person name="Lu L."/>
            <person name="Laidemitt M.R."/>
            <person name="Zhang S.M."/>
            <person name="Mutuku M."/>
            <person name="Mkoji G."/>
            <person name="Steinauer M."/>
            <person name="Loker E.S."/>
        </authorList>
    </citation>
    <scope>NUCLEOTIDE SEQUENCE</scope>
    <source>
        <strain evidence="1">KasaAsao</strain>
        <tissue evidence="1">Whole Snail</tissue>
    </source>
</reference>
<evidence type="ECO:0000313" key="1">
    <source>
        <dbReference type="EMBL" id="KAK0065845.1"/>
    </source>
</evidence>
<reference evidence="1" key="1">
    <citation type="journal article" date="2023" name="PLoS Negl. Trop. Dis.">
        <title>A genome sequence for Biomphalaria pfeifferi, the major vector snail for the human-infecting parasite Schistosoma mansoni.</title>
        <authorList>
            <person name="Bu L."/>
            <person name="Lu L."/>
            <person name="Laidemitt M.R."/>
            <person name="Zhang S.M."/>
            <person name="Mutuku M."/>
            <person name="Mkoji G."/>
            <person name="Steinauer M."/>
            <person name="Loker E.S."/>
        </authorList>
    </citation>
    <scope>NUCLEOTIDE SEQUENCE</scope>
    <source>
        <strain evidence="1">KasaAsao</strain>
    </source>
</reference>
<name>A0AAD8C439_BIOPF</name>
<organism evidence="1 2">
    <name type="scientific">Biomphalaria pfeifferi</name>
    <name type="common">Bloodfluke planorb</name>
    <name type="synonym">Freshwater snail</name>
    <dbReference type="NCBI Taxonomy" id="112525"/>
    <lineage>
        <taxon>Eukaryota</taxon>
        <taxon>Metazoa</taxon>
        <taxon>Spiralia</taxon>
        <taxon>Lophotrochozoa</taxon>
        <taxon>Mollusca</taxon>
        <taxon>Gastropoda</taxon>
        <taxon>Heterobranchia</taxon>
        <taxon>Euthyneura</taxon>
        <taxon>Panpulmonata</taxon>
        <taxon>Hygrophila</taxon>
        <taxon>Lymnaeoidea</taxon>
        <taxon>Planorbidae</taxon>
        <taxon>Biomphalaria</taxon>
    </lineage>
</organism>
<protein>
    <submittedName>
        <fullName evidence="1">Uncharacterized protein</fullName>
    </submittedName>
</protein>